<dbReference type="Gene3D" id="3.90.1580.10">
    <property type="entry name" value="paralog of FGE (formylglycine-generating enzyme)"/>
    <property type="match status" value="1"/>
</dbReference>
<feature type="signal peptide" evidence="1">
    <location>
        <begin position="1"/>
        <end position="16"/>
    </location>
</feature>
<dbReference type="EMBL" id="LGTQ01000009">
    <property type="protein sequence ID" value="KPM48135.1"/>
    <property type="molecule type" value="Genomic_DNA"/>
</dbReference>
<dbReference type="SUPFAM" id="SSF56436">
    <property type="entry name" value="C-type lectin-like"/>
    <property type="match status" value="1"/>
</dbReference>
<dbReference type="InterPro" id="IPR005532">
    <property type="entry name" value="SUMF_dom"/>
</dbReference>
<dbReference type="PROSITE" id="PS51257">
    <property type="entry name" value="PROKAR_LIPOPROTEIN"/>
    <property type="match status" value="1"/>
</dbReference>
<evidence type="ECO:0000259" key="2">
    <source>
        <dbReference type="Pfam" id="PF03781"/>
    </source>
</evidence>
<dbReference type="Pfam" id="PF03781">
    <property type="entry name" value="FGE-sulfatase"/>
    <property type="match status" value="1"/>
</dbReference>
<comment type="caution">
    <text evidence="3">The sequence shown here is derived from an EMBL/GenBank/DDBJ whole genome shotgun (WGS) entry which is preliminary data.</text>
</comment>
<dbReference type="OrthoDB" id="1491336at2"/>
<dbReference type="PANTHER" id="PTHR23150">
    <property type="entry name" value="SULFATASE MODIFYING FACTOR 1, 2"/>
    <property type="match status" value="1"/>
</dbReference>
<dbReference type="PANTHER" id="PTHR23150:SF19">
    <property type="entry name" value="FORMYLGLYCINE-GENERATING ENZYME"/>
    <property type="match status" value="1"/>
</dbReference>
<dbReference type="InterPro" id="IPR016187">
    <property type="entry name" value="CTDL_fold"/>
</dbReference>
<feature type="domain" description="Sulfatase-modifying factor enzyme-like" evidence="2">
    <location>
        <begin position="62"/>
        <end position="321"/>
    </location>
</feature>
<gene>
    <name evidence="3" type="ORF">AFM12_11595</name>
</gene>
<dbReference type="STRING" id="1605367.AFM12_11595"/>
<dbReference type="GO" id="GO:0120147">
    <property type="term" value="F:formylglycine-generating oxidase activity"/>
    <property type="evidence" value="ECO:0007669"/>
    <property type="project" value="TreeGrafter"/>
</dbReference>
<dbReference type="AlphaFoldDB" id="A0A0P7C4H0"/>
<evidence type="ECO:0000256" key="1">
    <source>
        <dbReference type="SAM" id="SignalP"/>
    </source>
</evidence>
<dbReference type="InterPro" id="IPR042095">
    <property type="entry name" value="SUMF_sf"/>
</dbReference>
<sequence>MRISLISLFFTLILLACGGSEETKSSTDINSPRAELPVTILYTGTAEPEEKEMIINDKEAPEGMIAINGGNVRIGSEEGFDHERPLFWARVKPYFLDKSPVTVAQFREFVEATGYKTEAEEFGNAGVIHESTGKNWILKDGANWRYPMGPDFPAANDDHPVTQVSWRDAMAYAQWAGKRLPHEIEWEHAARNAENSRSIYPWGDSLSTSLGFKANVWNGIFPEFNRVEDGFSETSPVGQYGETPIGLTDMSGNVWEWCLNYKFDYRALIIDDFPGGMDQEKAQRGGSFLCEPTWCHGYRVSGRSSSTPETSLFHIGFRCLKEID</sequence>
<dbReference type="InterPro" id="IPR051043">
    <property type="entry name" value="Sulfatase_Mod_Factor_Kinase"/>
</dbReference>
<keyword evidence="4" id="KW-1185">Reference proteome</keyword>
<evidence type="ECO:0000313" key="4">
    <source>
        <dbReference type="Proteomes" id="UP000050454"/>
    </source>
</evidence>
<reference evidence="3 4" key="1">
    <citation type="submission" date="2015-07" db="EMBL/GenBank/DDBJ databases">
        <title>The draft genome sequence of Leadbetterella sp. JN14-9.</title>
        <authorList>
            <person name="Liu Y."/>
            <person name="Du J."/>
            <person name="Shao Z."/>
        </authorList>
    </citation>
    <scope>NUCLEOTIDE SEQUENCE [LARGE SCALE GENOMIC DNA]</scope>
    <source>
        <strain evidence="3 4">JN14-9</strain>
    </source>
</reference>
<feature type="chain" id="PRO_5006136559" evidence="1">
    <location>
        <begin position="17"/>
        <end position="324"/>
    </location>
</feature>
<organism evidence="3 4">
    <name type="scientific">Jiulongibacter sediminis</name>
    <dbReference type="NCBI Taxonomy" id="1605367"/>
    <lineage>
        <taxon>Bacteria</taxon>
        <taxon>Pseudomonadati</taxon>
        <taxon>Bacteroidota</taxon>
        <taxon>Cytophagia</taxon>
        <taxon>Cytophagales</taxon>
        <taxon>Leadbetterellaceae</taxon>
        <taxon>Jiulongibacter</taxon>
    </lineage>
</organism>
<protein>
    <submittedName>
        <fullName evidence="3">Sulfatase-modifying factor protein</fullName>
    </submittedName>
</protein>
<dbReference type="Proteomes" id="UP000050454">
    <property type="component" value="Unassembled WGS sequence"/>
</dbReference>
<name>A0A0P7C4H0_9BACT</name>
<accession>A0A0P7C4H0</accession>
<evidence type="ECO:0000313" key="3">
    <source>
        <dbReference type="EMBL" id="KPM48135.1"/>
    </source>
</evidence>
<keyword evidence="1" id="KW-0732">Signal</keyword>
<proteinExistence type="predicted"/>